<gene>
    <name evidence="2" type="ORF">MKW98_024263</name>
</gene>
<dbReference type="InterPro" id="IPR009057">
    <property type="entry name" value="Homeodomain-like_sf"/>
</dbReference>
<dbReference type="PROSITE" id="PS50090">
    <property type="entry name" value="MYB_LIKE"/>
    <property type="match status" value="1"/>
</dbReference>
<reference evidence="2" key="1">
    <citation type="submission" date="2022-04" db="EMBL/GenBank/DDBJ databases">
        <title>A functionally conserved STORR gene fusion in Papaver species that diverged 16.8 million years ago.</title>
        <authorList>
            <person name="Catania T."/>
        </authorList>
    </citation>
    <scope>NUCLEOTIDE SEQUENCE</scope>
    <source>
        <strain evidence="2">S-188037</strain>
    </source>
</reference>
<dbReference type="EMBL" id="JAJJMB010007708">
    <property type="protein sequence ID" value="KAI3928662.1"/>
    <property type="molecule type" value="Genomic_DNA"/>
</dbReference>
<sequence length="269" mass="30129">MDLLSDDDHSDDTSEVYEKLFGSDFAETSSSEITTSSKPSWSPEQNEALYNAHNKHGFKVQKWRAMLNDPVFQHLFSGRTSADLSKRWNVILKCRKVLPYVSPVLPLLLDTDNQENFALVVERFVVAFGDNAGEQLVGVQIPDSINDLLVNLNPNDSHLKAFFEALIILESSKVKPAAFTQLIFELYHIKEDLKVLNNRLKQVRGLLGRRVFEGAINKVPSVCESDEALKLDPIAANNQSLVTGLREEIAKTLADFCNQFIKGLLNPVA</sequence>
<organism evidence="2 3">
    <name type="scientific">Papaver atlanticum</name>
    <dbReference type="NCBI Taxonomy" id="357466"/>
    <lineage>
        <taxon>Eukaryota</taxon>
        <taxon>Viridiplantae</taxon>
        <taxon>Streptophyta</taxon>
        <taxon>Embryophyta</taxon>
        <taxon>Tracheophyta</taxon>
        <taxon>Spermatophyta</taxon>
        <taxon>Magnoliopsida</taxon>
        <taxon>Ranunculales</taxon>
        <taxon>Papaveraceae</taxon>
        <taxon>Papaveroideae</taxon>
        <taxon>Papaver</taxon>
    </lineage>
</organism>
<dbReference type="Gene3D" id="1.10.10.60">
    <property type="entry name" value="Homeodomain-like"/>
    <property type="match status" value="1"/>
</dbReference>
<protein>
    <recommendedName>
        <fullName evidence="1">Myb-like domain-containing protein</fullName>
    </recommendedName>
</protein>
<evidence type="ECO:0000259" key="1">
    <source>
        <dbReference type="PROSITE" id="PS50090"/>
    </source>
</evidence>
<comment type="caution">
    <text evidence="2">The sequence shown here is derived from an EMBL/GenBank/DDBJ whole genome shotgun (WGS) entry which is preliminary data.</text>
</comment>
<dbReference type="SUPFAM" id="SSF46689">
    <property type="entry name" value="Homeodomain-like"/>
    <property type="match status" value="1"/>
</dbReference>
<dbReference type="Proteomes" id="UP001202328">
    <property type="component" value="Unassembled WGS sequence"/>
</dbReference>
<feature type="domain" description="Myb-like" evidence="1">
    <location>
        <begin position="38"/>
        <end position="92"/>
    </location>
</feature>
<keyword evidence="3" id="KW-1185">Reference proteome</keyword>
<feature type="non-terminal residue" evidence="2">
    <location>
        <position position="269"/>
    </location>
</feature>
<evidence type="ECO:0000313" key="2">
    <source>
        <dbReference type="EMBL" id="KAI3928662.1"/>
    </source>
</evidence>
<name>A0AAD4SYG9_9MAGN</name>
<dbReference type="AlphaFoldDB" id="A0AAD4SYG9"/>
<accession>A0AAD4SYG9</accession>
<dbReference type="CDD" id="cd00167">
    <property type="entry name" value="SANT"/>
    <property type="match status" value="1"/>
</dbReference>
<dbReference type="Pfam" id="PF00249">
    <property type="entry name" value="Myb_DNA-binding"/>
    <property type="match status" value="1"/>
</dbReference>
<proteinExistence type="predicted"/>
<evidence type="ECO:0000313" key="3">
    <source>
        <dbReference type="Proteomes" id="UP001202328"/>
    </source>
</evidence>
<dbReference type="InterPro" id="IPR001005">
    <property type="entry name" value="SANT/Myb"/>
</dbReference>